<proteinExistence type="predicted"/>
<dbReference type="AlphaFoldDB" id="A0A834PDC5"/>
<evidence type="ECO:0000313" key="3">
    <source>
        <dbReference type="Proteomes" id="UP000600918"/>
    </source>
</evidence>
<name>A0A834PDC5_VESPE</name>
<feature type="region of interest" description="Disordered" evidence="1">
    <location>
        <begin position="84"/>
        <end position="108"/>
    </location>
</feature>
<accession>A0A834PDC5</accession>
<comment type="caution">
    <text evidence="2">The sequence shown here is derived from an EMBL/GenBank/DDBJ whole genome shotgun (WGS) entry which is preliminary data.</text>
</comment>
<dbReference type="EMBL" id="JACSDY010000002">
    <property type="protein sequence ID" value="KAF7435988.1"/>
    <property type="molecule type" value="Genomic_DNA"/>
</dbReference>
<evidence type="ECO:0000313" key="2">
    <source>
        <dbReference type="EMBL" id="KAF7435988.1"/>
    </source>
</evidence>
<reference evidence="2" key="1">
    <citation type="journal article" date="2020" name="G3 (Bethesda)">
        <title>High-Quality Assemblies for Three Invasive Social Wasps from the &lt;i&gt;Vespula&lt;/i&gt; Genus.</title>
        <authorList>
            <person name="Harrop T.W.R."/>
            <person name="Guhlin J."/>
            <person name="McLaughlin G.M."/>
            <person name="Permina E."/>
            <person name="Stockwell P."/>
            <person name="Gilligan J."/>
            <person name="Le Lec M.F."/>
            <person name="Gruber M.A.M."/>
            <person name="Quinn O."/>
            <person name="Lovegrove M."/>
            <person name="Duncan E.J."/>
            <person name="Remnant E.J."/>
            <person name="Van Eeckhoven J."/>
            <person name="Graham B."/>
            <person name="Knapp R.A."/>
            <person name="Langford K.W."/>
            <person name="Kronenberg Z."/>
            <person name="Press M.O."/>
            <person name="Eacker S.M."/>
            <person name="Wilson-Rankin E.E."/>
            <person name="Purcell J."/>
            <person name="Lester P.J."/>
            <person name="Dearden P.K."/>
        </authorList>
    </citation>
    <scope>NUCLEOTIDE SEQUENCE</scope>
    <source>
        <strain evidence="2">Volc-1</strain>
    </source>
</reference>
<sequence>MPSRPDSSDIVRFDLPSEQRFRARDRISSKTAEQRIGEIVAAVAARPVIPVRKTILEKFAERRGKSVRRWLEILGNFASARQGDPRCQVDPSIRAKKVGRRVDQRDTS</sequence>
<gene>
    <name evidence="2" type="ORF">H0235_004179</name>
</gene>
<evidence type="ECO:0000256" key="1">
    <source>
        <dbReference type="SAM" id="MobiDB-lite"/>
    </source>
</evidence>
<protein>
    <submittedName>
        <fullName evidence="2">Uncharacterized protein</fullName>
    </submittedName>
</protein>
<organism evidence="2 3">
    <name type="scientific">Vespula pensylvanica</name>
    <name type="common">Western yellow jacket</name>
    <name type="synonym">Wasp</name>
    <dbReference type="NCBI Taxonomy" id="30213"/>
    <lineage>
        <taxon>Eukaryota</taxon>
        <taxon>Metazoa</taxon>
        <taxon>Ecdysozoa</taxon>
        <taxon>Arthropoda</taxon>
        <taxon>Hexapoda</taxon>
        <taxon>Insecta</taxon>
        <taxon>Pterygota</taxon>
        <taxon>Neoptera</taxon>
        <taxon>Endopterygota</taxon>
        <taxon>Hymenoptera</taxon>
        <taxon>Apocrita</taxon>
        <taxon>Aculeata</taxon>
        <taxon>Vespoidea</taxon>
        <taxon>Vespidae</taxon>
        <taxon>Vespinae</taxon>
        <taxon>Vespula</taxon>
    </lineage>
</organism>
<keyword evidence="3" id="KW-1185">Reference proteome</keyword>
<dbReference type="Proteomes" id="UP000600918">
    <property type="component" value="Unassembled WGS sequence"/>
</dbReference>